<evidence type="ECO:0000313" key="3">
    <source>
        <dbReference type="Proteomes" id="UP000299102"/>
    </source>
</evidence>
<dbReference type="Pfam" id="PF05699">
    <property type="entry name" value="Dimer_Tnp_hAT"/>
    <property type="match status" value="1"/>
</dbReference>
<organism evidence="2 3">
    <name type="scientific">Eumeta variegata</name>
    <name type="common">Bagworm moth</name>
    <name type="synonym">Eumeta japonica</name>
    <dbReference type="NCBI Taxonomy" id="151549"/>
    <lineage>
        <taxon>Eukaryota</taxon>
        <taxon>Metazoa</taxon>
        <taxon>Ecdysozoa</taxon>
        <taxon>Arthropoda</taxon>
        <taxon>Hexapoda</taxon>
        <taxon>Insecta</taxon>
        <taxon>Pterygota</taxon>
        <taxon>Neoptera</taxon>
        <taxon>Endopterygota</taxon>
        <taxon>Lepidoptera</taxon>
        <taxon>Glossata</taxon>
        <taxon>Ditrysia</taxon>
        <taxon>Tineoidea</taxon>
        <taxon>Psychidae</taxon>
        <taxon>Oiketicinae</taxon>
        <taxon>Eumeta</taxon>
    </lineage>
</organism>
<proteinExistence type="predicted"/>
<protein>
    <submittedName>
        <fullName evidence="2">SCAN domain-containing protein 3</fullName>
    </submittedName>
</protein>
<accession>A0A4C1W6X8</accession>
<dbReference type="AlphaFoldDB" id="A0A4C1W6X8"/>
<sequence length="170" mass="19595">MTMFPQVCEQLENDKADKITFEDSVVQHLSSVISSLQQYFPDMDNRQSNSWVLRPFLTDDIFKDEDVSAKVKFLGLREDCTLKVGFQNYDLCTFWKKVGAEYPIIADRALKMLVPFATTYRCESGFSTLVTLKTKARNRLNVEHDLRCALSETKPNITKLVNAKQYQPSH</sequence>
<dbReference type="InterPro" id="IPR008906">
    <property type="entry name" value="HATC_C_dom"/>
</dbReference>
<dbReference type="PANTHER" id="PTHR45913">
    <property type="entry name" value="EPM2A-INTERACTING PROTEIN 1"/>
    <property type="match status" value="1"/>
</dbReference>
<evidence type="ECO:0000259" key="1">
    <source>
        <dbReference type="Pfam" id="PF05699"/>
    </source>
</evidence>
<evidence type="ECO:0000313" key="2">
    <source>
        <dbReference type="EMBL" id="GBP46821.1"/>
    </source>
</evidence>
<gene>
    <name evidence="2" type="primary">ZBED9</name>
    <name evidence="2" type="ORF">EVAR_10789_1</name>
</gene>
<dbReference type="STRING" id="151549.A0A4C1W6X8"/>
<dbReference type="Proteomes" id="UP000299102">
    <property type="component" value="Unassembled WGS sequence"/>
</dbReference>
<feature type="domain" description="HAT C-terminal dimerisation" evidence="1">
    <location>
        <begin position="87"/>
        <end position="148"/>
    </location>
</feature>
<dbReference type="PANTHER" id="PTHR45913:SF19">
    <property type="entry name" value="LOW QUALITY PROTEIN: ZINC FINGER BED DOMAIN-CONTAINING PROTEIN 5-LIKE"/>
    <property type="match status" value="1"/>
</dbReference>
<comment type="caution">
    <text evidence="2">The sequence shown here is derived from an EMBL/GenBank/DDBJ whole genome shotgun (WGS) entry which is preliminary data.</text>
</comment>
<keyword evidence="3" id="KW-1185">Reference proteome</keyword>
<dbReference type="OrthoDB" id="1101576at2759"/>
<dbReference type="SUPFAM" id="SSF53098">
    <property type="entry name" value="Ribonuclease H-like"/>
    <property type="match status" value="1"/>
</dbReference>
<dbReference type="GO" id="GO:0046983">
    <property type="term" value="F:protein dimerization activity"/>
    <property type="evidence" value="ECO:0007669"/>
    <property type="project" value="InterPro"/>
</dbReference>
<dbReference type="EMBL" id="BGZK01000489">
    <property type="protein sequence ID" value="GBP46821.1"/>
    <property type="molecule type" value="Genomic_DNA"/>
</dbReference>
<reference evidence="2 3" key="1">
    <citation type="journal article" date="2019" name="Commun. Biol.">
        <title>The bagworm genome reveals a unique fibroin gene that provides high tensile strength.</title>
        <authorList>
            <person name="Kono N."/>
            <person name="Nakamura H."/>
            <person name="Ohtoshi R."/>
            <person name="Tomita M."/>
            <person name="Numata K."/>
            <person name="Arakawa K."/>
        </authorList>
    </citation>
    <scope>NUCLEOTIDE SEQUENCE [LARGE SCALE GENOMIC DNA]</scope>
</reference>
<name>A0A4C1W6X8_EUMVA</name>
<dbReference type="InterPro" id="IPR012337">
    <property type="entry name" value="RNaseH-like_sf"/>
</dbReference>